<feature type="region of interest" description="Disordered" evidence="6">
    <location>
        <begin position="79"/>
        <end position="149"/>
    </location>
</feature>
<evidence type="ECO:0000256" key="5">
    <source>
        <dbReference type="RuleBase" id="RU367049"/>
    </source>
</evidence>
<dbReference type="GO" id="GO:0003684">
    <property type="term" value="F:damaged DNA binding"/>
    <property type="evidence" value="ECO:0007669"/>
    <property type="project" value="UniProtKB-UniRule"/>
</dbReference>
<dbReference type="CDD" id="cd01805">
    <property type="entry name" value="Ubl_Rad23"/>
    <property type="match status" value="1"/>
</dbReference>
<organism evidence="9 10">
    <name type="scientific">Dimorphilus gyrociliatus</name>
    <dbReference type="NCBI Taxonomy" id="2664684"/>
    <lineage>
        <taxon>Eukaryota</taxon>
        <taxon>Metazoa</taxon>
        <taxon>Spiralia</taxon>
        <taxon>Lophotrochozoa</taxon>
        <taxon>Annelida</taxon>
        <taxon>Polychaeta</taxon>
        <taxon>Polychaeta incertae sedis</taxon>
        <taxon>Dinophilidae</taxon>
        <taxon>Dimorphilus</taxon>
    </lineage>
</organism>
<dbReference type="PROSITE" id="PS50053">
    <property type="entry name" value="UBIQUITIN_2"/>
    <property type="match status" value="1"/>
</dbReference>
<dbReference type="InterPro" id="IPR000626">
    <property type="entry name" value="Ubiquitin-like_dom"/>
</dbReference>
<dbReference type="GO" id="GO:0005829">
    <property type="term" value="C:cytosol"/>
    <property type="evidence" value="ECO:0007669"/>
    <property type="project" value="TreeGrafter"/>
</dbReference>
<dbReference type="Pfam" id="PF00240">
    <property type="entry name" value="ubiquitin"/>
    <property type="match status" value="1"/>
</dbReference>
<feature type="compositionally biased region" description="Low complexity" evidence="6">
    <location>
        <begin position="112"/>
        <end position="125"/>
    </location>
</feature>
<dbReference type="Gene3D" id="3.10.20.90">
    <property type="entry name" value="Phosphatidylinositol 3-kinase Catalytic Subunit, Chain A, domain 1"/>
    <property type="match status" value="1"/>
</dbReference>
<dbReference type="Pfam" id="PF00627">
    <property type="entry name" value="UBA"/>
    <property type="match status" value="2"/>
</dbReference>
<dbReference type="GO" id="GO:0070628">
    <property type="term" value="F:proteasome binding"/>
    <property type="evidence" value="ECO:0007669"/>
    <property type="project" value="TreeGrafter"/>
</dbReference>
<dbReference type="PANTHER" id="PTHR10621:SF0">
    <property type="entry name" value="UV EXCISION REPAIR PROTEIN RAD23"/>
    <property type="match status" value="1"/>
</dbReference>
<keyword evidence="4 5" id="KW-0539">Nucleus</keyword>
<evidence type="ECO:0000259" key="8">
    <source>
        <dbReference type="PROSITE" id="PS50053"/>
    </source>
</evidence>
<keyword evidence="2 5" id="KW-0227">DNA damage</keyword>
<feature type="region of interest" description="Disordered" evidence="6">
    <location>
        <begin position="294"/>
        <end position="314"/>
    </location>
</feature>
<dbReference type="SMART" id="SM00213">
    <property type="entry name" value="UBQ"/>
    <property type="match status" value="1"/>
</dbReference>
<dbReference type="InterPro" id="IPR015940">
    <property type="entry name" value="UBA"/>
</dbReference>
<dbReference type="NCBIfam" id="TIGR00601">
    <property type="entry name" value="rad23"/>
    <property type="match status" value="1"/>
</dbReference>
<feature type="domain" description="Ubiquitin-like" evidence="8">
    <location>
        <begin position="1"/>
        <end position="78"/>
    </location>
</feature>
<evidence type="ECO:0000256" key="1">
    <source>
        <dbReference type="ARBA" id="ARBA00022737"/>
    </source>
</evidence>
<dbReference type="GO" id="GO:0006289">
    <property type="term" value="P:nucleotide-excision repair"/>
    <property type="evidence" value="ECO:0007669"/>
    <property type="project" value="UniProtKB-UniRule"/>
</dbReference>
<dbReference type="FunFam" id="3.10.20.90:FF:000254">
    <property type="entry name" value="UV excision repair protein Rad23"/>
    <property type="match status" value="1"/>
</dbReference>
<sequence>MLITIKTLQQHTWKVEVVGETKIKDLKEQIEQLKGKEYSAACQKLIFAGKVMEDEKTVADYKIEEKGFVVLMMTKVRPSPASAKPAEDEASTSAAVEEAETKQEEKPKETETPPVSTVPTAATETLSSSARTETEPEASPGQITSGANLLVTGSDFERMVTEIMGMGFERDQVERAMRASFNNPDRAVEYLFNGIPDVGSTEAAPTLPSQSSSSTAQETPATPSQPADGPTAPSDALQFLRSQPQFRQMRHVIRDNPNLLQPLLQQIRQTNPDLFRMIQENQEEFVAMLNSEDEAGAGAGGTGNVSGNSSDQPGYIQVSQEDKQAIDRLKALGFPESLVVQAYFACEKNEQLAANFLLSQNDGDDDMQS</sequence>
<dbReference type="GO" id="GO:0043161">
    <property type="term" value="P:proteasome-mediated ubiquitin-dependent protein catabolic process"/>
    <property type="evidence" value="ECO:0007669"/>
    <property type="project" value="UniProtKB-UniRule"/>
</dbReference>
<dbReference type="Gene3D" id="1.10.8.10">
    <property type="entry name" value="DNA helicase RuvA subunit, C-terminal domain"/>
    <property type="match status" value="2"/>
</dbReference>
<evidence type="ECO:0000256" key="4">
    <source>
        <dbReference type="ARBA" id="ARBA00023242"/>
    </source>
</evidence>
<comment type="caution">
    <text evidence="9">The sequence shown here is derived from an EMBL/GenBank/DDBJ whole genome shotgun (WGS) entry which is preliminary data.</text>
</comment>
<feature type="compositionally biased region" description="Basic and acidic residues" evidence="6">
    <location>
        <begin position="99"/>
        <end position="111"/>
    </location>
</feature>
<dbReference type="OrthoDB" id="419317at2759"/>
<dbReference type="GO" id="GO:0031593">
    <property type="term" value="F:polyubiquitin modification-dependent protein binding"/>
    <property type="evidence" value="ECO:0007669"/>
    <property type="project" value="UniProtKB-UniRule"/>
</dbReference>
<dbReference type="Gene3D" id="1.10.10.540">
    <property type="entry name" value="XPC-binding domain"/>
    <property type="match status" value="1"/>
</dbReference>
<evidence type="ECO:0000313" key="9">
    <source>
        <dbReference type="EMBL" id="CAD5111823.1"/>
    </source>
</evidence>
<dbReference type="InterPro" id="IPR009060">
    <property type="entry name" value="UBA-like_sf"/>
</dbReference>
<dbReference type="PROSITE" id="PS50030">
    <property type="entry name" value="UBA"/>
    <property type="match status" value="2"/>
</dbReference>
<protein>
    <recommendedName>
        <fullName evidence="5">UV excision repair protein RAD23</fullName>
    </recommendedName>
</protein>
<evidence type="ECO:0000256" key="3">
    <source>
        <dbReference type="ARBA" id="ARBA00023204"/>
    </source>
</evidence>
<proteinExistence type="inferred from homology"/>
<dbReference type="FunFam" id="1.10.8.10:FF:000002">
    <property type="entry name" value="UV excision repair protein RAD23 homolog"/>
    <property type="match status" value="1"/>
</dbReference>
<keyword evidence="3 5" id="KW-0234">DNA repair</keyword>
<dbReference type="GO" id="GO:0043130">
    <property type="term" value="F:ubiquitin binding"/>
    <property type="evidence" value="ECO:0007669"/>
    <property type="project" value="UniProtKB-UniRule"/>
</dbReference>
<dbReference type="SUPFAM" id="SSF46934">
    <property type="entry name" value="UBA-like"/>
    <property type="match status" value="2"/>
</dbReference>
<dbReference type="FunFam" id="1.10.10.540:FF:000001">
    <property type="entry name" value="UV excision repair protein RAD23 B"/>
    <property type="match status" value="1"/>
</dbReference>
<dbReference type="CDD" id="cd14427">
    <property type="entry name" value="UBA2_HR23A"/>
    <property type="match status" value="1"/>
</dbReference>
<keyword evidence="1" id="KW-0677">Repeat</keyword>
<evidence type="ECO:0000256" key="2">
    <source>
        <dbReference type="ARBA" id="ARBA00022763"/>
    </source>
</evidence>
<feature type="domain" description="UBA" evidence="7">
    <location>
        <begin position="154"/>
        <end position="194"/>
    </location>
</feature>
<feature type="region of interest" description="Disordered" evidence="6">
    <location>
        <begin position="199"/>
        <end position="235"/>
    </location>
</feature>
<dbReference type="InterPro" id="IPR004806">
    <property type="entry name" value="Rad23"/>
</dbReference>
<keyword evidence="10" id="KW-1185">Reference proteome</keyword>
<reference evidence="9 10" key="1">
    <citation type="submission" date="2020-08" db="EMBL/GenBank/DDBJ databases">
        <authorList>
            <person name="Hejnol A."/>
        </authorList>
    </citation>
    <scope>NUCLEOTIDE SEQUENCE [LARGE SCALE GENOMIC DNA]</scope>
</reference>
<dbReference type="FunFam" id="1.10.8.10:FF:000003">
    <property type="entry name" value="UV excision repair protein RAD23 homolog"/>
    <property type="match status" value="1"/>
</dbReference>
<feature type="compositionally biased region" description="Polar residues" evidence="6">
    <location>
        <begin position="207"/>
        <end position="225"/>
    </location>
</feature>
<comment type="subcellular location">
    <subcellularLocation>
        <location evidence="5">Nucleus</location>
    </subcellularLocation>
    <subcellularLocation>
        <location evidence="5">Cytoplasm</location>
    </subcellularLocation>
</comment>
<comment type="similarity">
    <text evidence="5">Belongs to the RAD23 family.</text>
</comment>
<dbReference type="InterPro" id="IPR036353">
    <property type="entry name" value="XPC-bd_sf"/>
</dbReference>
<dbReference type="SUPFAM" id="SSF54236">
    <property type="entry name" value="Ubiquitin-like"/>
    <property type="match status" value="1"/>
</dbReference>
<gene>
    <name evidence="9" type="ORF">DGYR_LOCUS1052</name>
</gene>
<evidence type="ECO:0000259" key="7">
    <source>
        <dbReference type="PROSITE" id="PS50030"/>
    </source>
</evidence>
<dbReference type="SMART" id="SM00165">
    <property type="entry name" value="UBA"/>
    <property type="match status" value="2"/>
</dbReference>
<dbReference type="SUPFAM" id="SSF101238">
    <property type="entry name" value="XPC-binding domain"/>
    <property type="match status" value="1"/>
</dbReference>
<dbReference type="PANTHER" id="PTHR10621">
    <property type="entry name" value="UV EXCISION REPAIR PROTEIN RAD23"/>
    <property type="match status" value="1"/>
</dbReference>
<comment type="function">
    <text evidence="5">Multiubiquitin chain receptor involved in modulation of proteasomal degradation. Involved in nucleotide excision repair.</text>
</comment>
<dbReference type="AlphaFoldDB" id="A0A7I8V691"/>
<dbReference type="InterPro" id="IPR029071">
    <property type="entry name" value="Ubiquitin-like_domsf"/>
</dbReference>
<dbReference type="GO" id="GO:0005654">
    <property type="term" value="C:nucleoplasm"/>
    <property type="evidence" value="ECO:0007669"/>
    <property type="project" value="TreeGrafter"/>
</dbReference>
<feature type="domain" description="UBA" evidence="7">
    <location>
        <begin position="320"/>
        <end position="360"/>
    </location>
</feature>
<dbReference type="Proteomes" id="UP000549394">
    <property type="component" value="Unassembled WGS sequence"/>
</dbReference>
<accession>A0A7I8V691</accession>
<dbReference type="InterPro" id="IPR015360">
    <property type="entry name" value="XPC-bd"/>
</dbReference>
<dbReference type="SMART" id="SM00727">
    <property type="entry name" value="STI1"/>
    <property type="match status" value="1"/>
</dbReference>
<evidence type="ECO:0000313" key="10">
    <source>
        <dbReference type="Proteomes" id="UP000549394"/>
    </source>
</evidence>
<evidence type="ECO:0000256" key="6">
    <source>
        <dbReference type="SAM" id="MobiDB-lite"/>
    </source>
</evidence>
<name>A0A7I8V691_9ANNE</name>
<dbReference type="InterPro" id="IPR006636">
    <property type="entry name" value="STI1_HS-bd"/>
</dbReference>
<dbReference type="Pfam" id="PF09280">
    <property type="entry name" value="XPC-binding"/>
    <property type="match status" value="1"/>
</dbReference>
<dbReference type="EMBL" id="CAJFCJ010000002">
    <property type="protein sequence ID" value="CAD5111823.1"/>
    <property type="molecule type" value="Genomic_DNA"/>
</dbReference>
<dbReference type="PRINTS" id="PR01839">
    <property type="entry name" value="RAD23PROTEIN"/>
</dbReference>
<keyword evidence="5" id="KW-0963">Cytoplasm</keyword>